<feature type="domain" description="DUF5776" evidence="2">
    <location>
        <begin position="1010"/>
        <end position="1076"/>
    </location>
</feature>
<feature type="compositionally biased region" description="Polar residues" evidence="1">
    <location>
        <begin position="40"/>
        <end position="82"/>
    </location>
</feature>
<keyword evidence="4" id="KW-1185">Reference proteome</keyword>
<protein>
    <recommendedName>
        <fullName evidence="2">DUF5776 domain-containing protein</fullName>
    </recommendedName>
</protein>
<evidence type="ECO:0000256" key="1">
    <source>
        <dbReference type="SAM" id="MobiDB-lite"/>
    </source>
</evidence>
<comment type="caution">
    <text evidence="3">The sequence shown here is derived from an EMBL/GenBank/DDBJ whole genome shotgun (WGS) entry which is preliminary data.</text>
</comment>
<dbReference type="InterPro" id="IPR001611">
    <property type="entry name" value="Leu-rich_rpt"/>
</dbReference>
<evidence type="ECO:0000313" key="4">
    <source>
        <dbReference type="Proteomes" id="UP000198374"/>
    </source>
</evidence>
<dbReference type="Proteomes" id="UP000198374">
    <property type="component" value="Unassembled WGS sequence"/>
</dbReference>
<dbReference type="Gene3D" id="3.10.20.320">
    <property type="entry name" value="Putative peptidoglycan bound protein (lpxtg motif)"/>
    <property type="match status" value="1"/>
</dbReference>
<evidence type="ECO:0000259" key="2">
    <source>
        <dbReference type="Pfam" id="PF19087"/>
    </source>
</evidence>
<feature type="region of interest" description="Disordered" evidence="1">
    <location>
        <begin position="40"/>
        <end position="83"/>
    </location>
</feature>
<evidence type="ECO:0000313" key="3">
    <source>
        <dbReference type="EMBL" id="GAW99503.1"/>
    </source>
</evidence>
<feature type="compositionally biased region" description="Low complexity" evidence="1">
    <location>
        <begin position="115"/>
        <end position="134"/>
    </location>
</feature>
<sequence precursor="true">MTNYHLNHSFKRFPGHYFYVIALVSAGLLWGHTTTVVKASTSEDSTPSSGTVSSVDQPAPSTVLRTSATTQPSSTEQNTDGFNNVRVVADSSFSNESTATKIAAVEPVVTTSNADDPGSTDSSGGTSTASVTLTPPGGTLPGNDGSSAVPDTGQTDDNQTGSQTSVPATNITTITPDPENTTQVAPDALGVKPVGSIRLNVPIPTTGKDAIKATDEYYYTLNGPINTTYQLANYHTGLANVSIKPGTWLGSVYAASIPTNAVGTDPKTSNNYIDEWMPDIWFQYLLWLTEYQTQFSTWAGFRNSFSKSDLNTLTNFTITQASQQTTSPTSTGPVATPIFTALQQTQSLEGLQYAQNLNTINFTLNTTLSDYTQSRLWDISSLAKIPSLTSVRFLYTSIQDVSALKTNKNLTNIELSFNQISDISGFAITWIGQQTPPDINDNRIGSARYNSISMPLLVLKPGTTSVEVSYNVKEYDGSLVHMYPSDGSDFSTDYPETQEMYKPSTADAVSEDDQTIVFYNLKTPPAGDVGWLSAGYVFWEDGYPKDPSAFDIWVSIPYIINDEYGTTKVNYENLMPNGQQEEIATSTPLSGPISNPFDISTDRNTTYPLEWLIDKYGSNYIVLDGTGNYSDYLANNGLAKAAPVTGNYSTDPQSLTVLFAPSQLTVQHGYYQSDGQFTSLVPDNQVAQSLTTNLAINDQATDIQNFHYKGAEIVASDGTVTAIDSATTSLPYLSVDHLLRIVYAPNQMTIPVSYVDNLSHVINPTTIFTGTAIDSVSPTSTTAQLPIANYTFDHYELSDGTPVTNTVPLTDLQAGLKLVYTGNTLQIPVNYVDNLGQKLQSAQIQGVVNAPLPAGFAANLQINIPNYTFSYIETANHQPIPANATYDTIHDGINLVYTANSTNVIPPVTPEVTPPEEKPGENAPESVSAKVIYALKQVSLHTSVNFTDDNILMTYVKKPRIYRPRFMVIGTARDRQNRLRYLVRDINSKSDTYGLIGYLTADPESVRSAYYHIVPKTITVINPKGINAYANADLTGKLTHYRQGTVLKVANIIKDRTATRFILTNGQIVTASKVLVKMGTIAQPKTTTKLLALNRYGDVNLTTRLEHFKRVTPKSFTILNWDYSNGYDYHVKSLKRYQIGNGYITAYSQLVKSDY</sequence>
<accession>A0A1Z5ICJ1</accession>
<dbReference type="SUPFAM" id="SSF52047">
    <property type="entry name" value="RNI-like"/>
    <property type="match status" value="1"/>
</dbReference>
<dbReference type="PROSITE" id="PS51450">
    <property type="entry name" value="LRR"/>
    <property type="match status" value="1"/>
</dbReference>
<dbReference type="InterPro" id="IPR044081">
    <property type="entry name" value="DUF5776"/>
</dbReference>
<feature type="region of interest" description="Disordered" evidence="1">
    <location>
        <begin position="108"/>
        <end position="186"/>
    </location>
</feature>
<organism evidence="3 4">
    <name type="scientific">Secundilactobacillus mixtipabuli</name>
    <dbReference type="NCBI Taxonomy" id="1435342"/>
    <lineage>
        <taxon>Bacteria</taxon>
        <taxon>Bacillati</taxon>
        <taxon>Bacillota</taxon>
        <taxon>Bacilli</taxon>
        <taxon>Lactobacillales</taxon>
        <taxon>Lactobacillaceae</taxon>
        <taxon>Secundilactobacillus</taxon>
    </lineage>
</organism>
<proteinExistence type="predicted"/>
<dbReference type="RefSeq" id="WP_089109296.1">
    <property type="nucleotide sequence ID" value="NZ_BCMF01000006.1"/>
</dbReference>
<name>A0A1Z5ICJ1_9LACO</name>
<dbReference type="OrthoDB" id="2251708at2"/>
<dbReference type="Gene3D" id="3.80.10.10">
    <property type="entry name" value="Ribonuclease Inhibitor"/>
    <property type="match status" value="1"/>
</dbReference>
<reference evidence="3 4" key="1">
    <citation type="submission" date="2015-11" db="EMBL/GenBank/DDBJ databases">
        <title>Draft genome sequences of new species of the genus Lactobacillus isolated from orchardgrass silage.</title>
        <authorList>
            <person name="Tohno M."/>
            <person name="Tanizawa Y."/>
            <person name="Arita M."/>
        </authorList>
    </citation>
    <scope>NUCLEOTIDE SEQUENCE [LARGE SCALE GENOMIC DNA]</scope>
    <source>
        <strain evidence="3 4">IWT30</strain>
    </source>
</reference>
<dbReference type="AlphaFoldDB" id="A0A1Z5ICJ1"/>
<dbReference type="InterPro" id="IPR032675">
    <property type="entry name" value="LRR_dom_sf"/>
</dbReference>
<dbReference type="Pfam" id="PF19087">
    <property type="entry name" value="DUF5776"/>
    <property type="match status" value="1"/>
</dbReference>
<gene>
    <name evidence="3" type="ORF">IWT30_01473</name>
</gene>
<dbReference type="EMBL" id="BCMF01000006">
    <property type="protein sequence ID" value="GAW99503.1"/>
    <property type="molecule type" value="Genomic_DNA"/>
</dbReference>
<feature type="compositionally biased region" description="Polar residues" evidence="1">
    <location>
        <begin position="152"/>
        <end position="184"/>
    </location>
</feature>